<keyword evidence="1" id="KW-0175">Coiled coil</keyword>
<accession>A0AAW6LXZ3</accession>
<reference evidence="2" key="1">
    <citation type="submission" date="2023-02" db="EMBL/GenBank/DDBJ databases">
        <title>A novel hydrolase synthesized by Rhodococcus erythropolis HQ is responsible for the detoxification of Zearalenone.</title>
        <authorList>
            <person name="Hu J."/>
            <person name="Xu J."/>
        </authorList>
    </citation>
    <scope>NUCLEOTIDE SEQUENCE</scope>
    <source>
        <strain evidence="2">HQ</strain>
    </source>
</reference>
<dbReference type="RefSeq" id="WP_275233122.1">
    <property type="nucleotide sequence ID" value="NZ_JARDXE010000040.1"/>
</dbReference>
<gene>
    <name evidence="2" type="ORF">PXH69_33970</name>
</gene>
<sequence length="100" mass="11203">MNDTALTRVEKACVDLTHAAEVVTFTAVATRAQIGRATLYRDLKLRAVVDEHRIRQIDARTLSGLATEVAHLRTALEALAGRVSRHEEQLRRMTASPRKR</sequence>
<feature type="coiled-coil region" evidence="1">
    <location>
        <begin position="69"/>
        <end position="96"/>
    </location>
</feature>
<dbReference type="AlphaFoldDB" id="A0AAW6LXZ3"/>
<evidence type="ECO:0000313" key="2">
    <source>
        <dbReference type="EMBL" id="MDE8649972.1"/>
    </source>
</evidence>
<comment type="caution">
    <text evidence="2">The sequence shown here is derived from an EMBL/GenBank/DDBJ whole genome shotgun (WGS) entry which is preliminary data.</text>
</comment>
<protein>
    <submittedName>
        <fullName evidence="2">Uncharacterized protein</fullName>
    </submittedName>
</protein>
<dbReference type="Proteomes" id="UP001217325">
    <property type="component" value="Unassembled WGS sequence"/>
</dbReference>
<organism evidence="2 3">
    <name type="scientific">Rhodococcus qingshengii</name>
    <dbReference type="NCBI Taxonomy" id="334542"/>
    <lineage>
        <taxon>Bacteria</taxon>
        <taxon>Bacillati</taxon>
        <taxon>Actinomycetota</taxon>
        <taxon>Actinomycetes</taxon>
        <taxon>Mycobacteriales</taxon>
        <taxon>Nocardiaceae</taxon>
        <taxon>Rhodococcus</taxon>
        <taxon>Rhodococcus erythropolis group</taxon>
    </lineage>
</organism>
<evidence type="ECO:0000313" key="3">
    <source>
        <dbReference type="Proteomes" id="UP001217325"/>
    </source>
</evidence>
<evidence type="ECO:0000256" key="1">
    <source>
        <dbReference type="SAM" id="Coils"/>
    </source>
</evidence>
<name>A0AAW6LXZ3_RHOSG</name>
<dbReference type="EMBL" id="JARDXE010000040">
    <property type="protein sequence ID" value="MDE8649972.1"/>
    <property type="molecule type" value="Genomic_DNA"/>
</dbReference>
<proteinExistence type="predicted"/>